<dbReference type="PANTHER" id="PTHR11820">
    <property type="entry name" value="ACYLPYRUVASE"/>
    <property type="match status" value="1"/>
</dbReference>
<sequence length="255" mass="28275">MIQRWLRFNHLGKTCFGTLEGNKIRIYEGDMLVDPRPTDQCATLGEVKLLIPVVPGKVLALWNNFHALGRKLGLEPPPEPLYLLKAPNSYLNPLETIRKPLCDGKVVYEGELGVVIGRTCTNVAEEDALSHVFGYTCANDVTVADIIQRDPTFPQWVRAKGFDTFLPFGPVIATGLDPAMLVVRTMLNEEVRQDYPINDMVFPVQKLVSLISRDMTLHPGDMILCGTSVGVGSMKPNSIVEVEIGGIGKLRNRFE</sequence>
<comment type="caution">
    <text evidence="4">The sequence shown here is derived from an EMBL/GenBank/DDBJ whole genome shotgun (WGS) entry which is preliminary data.</text>
</comment>
<accession>A0ABY1QCS5</accession>
<name>A0ABY1QCS5_9BURK</name>
<dbReference type="Proteomes" id="UP001158049">
    <property type="component" value="Unassembled WGS sequence"/>
</dbReference>
<dbReference type="PANTHER" id="PTHR11820:SF7">
    <property type="entry name" value="ACYLPYRUVASE FAHD1, MITOCHONDRIAL"/>
    <property type="match status" value="1"/>
</dbReference>
<feature type="domain" description="Rv2993c-like N-terminal" evidence="3">
    <location>
        <begin position="4"/>
        <end position="52"/>
    </location>
</feature>
<keyword evidence="5" id="KW-1185">Reference proteome</keyword>
<evidence type="ECO:0000259" key="2">
    <source>
        <dbReference type="Pfam" id="PF01557"/>
    </source>
</evidence>
<dbReference type="Gene3D" id="3.90.850.10">
    <property type="entry name" value="Fumarylacetoacetase-like, C-terminal domain"/>
    <property type="match status" value="1"/>
</dbReference>
<keyword evidence="1" id="KW-0479">Metal-binding</keyword>
<feature type="domain" description="Fumarylacetoacetase-like C-terminal" evidence="2">
    <location>
        <begin position="57"/>
        <end position="254"/>
    </location>
</feature>
<dbReference type="SUPFAM" id="SSF56529">
    <property type="entry name" value="FAH"/>
    <property type="match status" value="1"/>
</dbReference>
<evidence type="ECO:0000259" key="3">
    <source>
        <dbReference type="Pfam" id="PF10370"/>
    </source>
</evidence>
<proteinExistence type="predicted"/>
<dbReference type="RefSeq" id="WP_283442687.1">
    <property type="nucleotide sequence ID" value="NZ_FXUL01000009.1"/>
</dbReference>
<dbReference type="EMBL" id="FXUL01000009">
    <property type="protein sequence ID" value="SMP63047.1"/>
    <property type="molecule type" value="Genomic_DNA"/>
</dbReference>
<dbReference type="Pfam" id="PF01557">
    <property type="entry name" value="FAA_hydrolase"/>
    <property type="match status" value="1"/>
</dbReference>
<dbReference type="InterPro" id="IPR036663">
    <property type="entry name" value="Fumarylacetoacetase_C_sf"/>
</dbReference>
<organism evidence="4 5">
    <name type="scientific">Noviherbaspirillum suwonense</name>
    <dbReference type="NCBI Taxonomy" id="1224511"/>
    <lineage>
        <taxon>Bacteria</taxon>
        <taxon>Pseudomonadati</taxon>
        <taxon>Pseudomonadota</taxon>
        <taxon>Betaproteobacteria</taxon>
        <taxon>Burkholderiales</taxon>
        <taxon>Oxalobacteraceae</taxon>
        <taxon>Noviherbaspirillum</taxon>
    </lineage>
</organism>
<dbReference type="InterPro" id="IPR018833">
    <property type="entry name" value="Rv2993c-like_N"/>
</dbReference>
<evidence type="ECO:0000313" key="5">
    <source>
        <dbReference type="Proteomes" id="UP001158049"/>
    </source>
</evidence>
<protein>
    <submittedName>
        <fullName evidence="4">2-keto-4-pentenoate hydratase/2-oxohepta-3-ene-1,7-dioic acid hydratase (Catechol pathway)</fullName>
    </submittedName>
</protein>
<evidence type="ECO:0000313" key="4">
    <source>
        <dbReference type="EMBL" id="SMP63047.1"/>
    </source>
</evidence>
<dbReference type="InterPro" id="IPR011234">
    <property type="entry name" value="Fumarylacetoacetase-like_C"/>
</dbReference>
<evidence type="ECO:0000256" key="1">
    <source>
        <dbReference type="ARBA" id="ARBA00022723"/>
    </source>
</evidence>
<dbReference type="Pfam" id="PF10370">
    <property type="entry name" value="Rv2993c-like_N"/>
    <property type="match status" value="1"/>
</dbReference>
<gene>
    <name evidence="4" type="ORF">SAMN06295970_10910</name>
</gene>
<reference evidence="4 5" key="1">
    <citation type="submission" date="2017-05" db="EMBL/GenBank/DDBJ databases">
        <authorList>
            <person name="Varghese N."/>
            <person name="Submissions S."/>
        </authorList>
    </citation>
    <scope>NUCLEOTIDE SEQUENCE [LARGE SCALE GENOMIC DNA]</scope>
    <source>
        <strain evidence="4 5">DSM 26001</strain>
    </source>
</reference>